<proteinExistence type="predicted"/>
<comment type="caution">
    <text evidence="1">The sequence shown here is derived from an EMBL/GenBank/DDBJ whole genome shotgun (WGS) entry which is preliminary data.</text>
</comment>
<name>A0A0P9MTI8_PSESX</name>
<sequence length="45" mass="5003">MSQLALVFLPHEQQAEFLATYNREAKGPHHQILASGFVAITVLPK</sequence>
<accession>A0A0P9MTI8</accession>
<protein>
    <submittedName>
        <fullName evidence="1">Uncharacterized protein</fullName>
    </submittedName>
</protein>
<evidence type="ECO:0000313" key="1">
    <source>
        <dbReference type="EMBL" id="KPW92165.1"/>
    </source>
</evidence>
<organism evidence="1 2">
    <name type="scientific">Pseudomonas syringae pv. castaneae</name>
    <dbReference type="NCBI Taxonomy" id="264450"/>
    <lineage>
        <taxon>Bacteria</taxon>
        <taxon>Pseudomonadati</taxon>
        <taxon>Pseudomonadota</taxon>
        <taxon>Gammaproteobacteria</taxon>
        <taxon>Pseudomonadales</taxon>
        <taxon>Pseudomonadaceae</taxon>
        <taxon>Pseudomonas</taxon>
        <taxon>Pseudomonas syringae</taxon>
    </lineage>
</organism>
<dbReference type="RefSeq" id="WP_223282956.1">
    <property type="nucleotide sequence ID" value="NZ_LIIH01000145.1"/>
</dbReference>
<evidence type="ECO:0000313" key="2">
    <source>
        <dbReference type="Proteomes" id="UP000050381"/>
    </source>
</evidence>
<dbReference type="AlphaFoldDB" id="A0A0P9MTI8"/>
<reference evidence="1 2" key="1">
    <citation type="submission" date="2015-09" db="EMBL/GenBank/DDBJ databases">
        <title>Genome announcement of multiple Pseudomonas syringae strains.</title>
        <authorList>
            <person name="Thakur S."/>
            <person name="Wang P.W."/>
            <person name="Gong Y."/>
            <person name="Weir B.S."/>
            <person name="Guttman D.S."/>
        </authorList>
    </citation>
    <scope>NUCLEOTIDE SEQUENCE [LARGE SCALE GENOMIC DNA]</scope>
    <source>
        <strain evidence="1 2">ICMP9419</strain>
    </source>
</reference>
<dbReference type="EMBL" id="LJQD01000412">
    <property type="protein sequence ID" value="KPW92165.1"/>
    <property type="molecule type" value="Genomic_DNA"/>
</dbReference>
<gene>
    <name evidence="1" type="ORF">ALO79_02878</name>
</gene>
<dbReference type="PATRIC" id="fig|264450.4.peg.3478"/>
<dbReference type="Proteomes" id="UP000050381">
    <property type="component" value="Unassembled WGS sequence"/>
</dbReference>